<dbReference type="STRING" id="1079859.SAMN04515674_110139"/>
<dbReference type="Gene3D" id="2.60.40.3140">
    <property type="match status" value="1"/>
</dbReference>
<sequence length="662" mass="75605">MSVIVRKLLFLSFILSGSLSVFSQQIQDNPAHPLNKPVSVEQLKMKSYEKDTSADAVVLYDYGNATFIETDHNYLIRYEYVKRIKILKKSGVNKANAKIFLYNDKASGRGEQIYKISGITYNMENGSIVTYEMSKDARFVEKEDEYFEKVSFTLPQVKEGSVIDIAYTIESPFPFKPKNWYFQGNAPVITSEYIFSAPRNFSYRVINQGLAYITTNKDETSKEYQYYHWIAENIPAINPEPYLTTLNDYVSSIHFELAEYWVNGMPNAKSFTTTWPNLDKELLYNSYFWGELRKVGFLDEYTKSIRQISPADTLARAKAAYAFIQQNMNWNGEMSKYTENTSLKNAFSKKQGSSAEINLMLTGLLQDLGINANPVILSTRDHGKVWKDFPLITRFNYVIAHVNIGGEDILLDATSQLLSFGMLPEHCLNGEGRIIAKRNSRWIPITPNEKSVKFTTTNFNIDPSNASLEGTINVSGLGYNALNFRENVSQNGKAKFVESLKKNQPLWENPSIELKDFEFNQDSVKTPKIIIKTKINDAVGTFNEKILLNPMLGEELKSNPFINPNRTYPVDIAYLREENFSGSYKLPEGYVVDEMPKSIRIAMPNDAARFTYIVSEVNGILNVSCRVHLKKTFFAVEEYGTLREFYSQIVAKQAEKIVLKKK</sequence>
<evidence type="ECO:0000313" key="3">
    <source>
        <dbReference type="EMBL" id="SFQ12533.1"/>
    </source>
</evidence>
<evidence type="ECO:0000313" key="4">
    <source>
        <dbReference type="Proteomes" id="UP000199306"/>
    </source>
</evidence>
<proteinExistence type="predicted"/>
<dbReference type="Pfam" id="PF12969">
    <property type="entry name" value="DUF3857"/>
    <property type="match status" value="1"/>
</dbReference>
<dbReference type="EMBL" id="FOXH01000010">
    <property type="protein sequence ID" value="SFQ12533.1"/>
    <property type="molecule type" value="Genomic_DNA"/>
</dbReference>
<name>A0A1I5VYQ0_9BACT</name>
<accession>A0A1I5VYQ0</accession>
<evidence type="ECO:0000259" key="2">
    <source>
        <dbReference type="Pfam" id="PF12969"/>
    </source>
</evidence>
<dbReference type="AlphaFoldDB" id="A0A1I5VYQ0"/>
<protein>
    <recommendedName>
        <fullName evidence="2">DUF3857 domain-containing protein</fullName>
    </recommendedName>
</protein>
<feature type="signal peptide" evidence="1">
    <location>
        <begin position="1"/>
        <end position="23"/>
    </location>
</feature>
<dbReference type="Proteomes" id="UP000199306">
    <property type="component" value="Unassembled WGS sequence"/>
</dbReference>
<dbReference type="Gene3D" id="2.60.120.1130">
    <property type="match status" value="1"/>
</dbReference>
<evidence type="ECO:0000256" key="1">
    <source>
        <dbReference type="SAM" id="SignalP"/>
    </source>
</evidence>
<dbReference type="InterPro" id="IPR024618">
    <property type="entry name" value="DUF3857"/>
</dbReference>
<dbReference type="Gene3D" id="3.10.620.30">
    <property type="match status" value="1"/>
</dbReference>
<gene>
    <name evidence="3" type="ORF">SAMN04515674_110139</name>
</gene>
<dbReference type="OrthoDB" id="98874at2"/>
<keyword evidence="4" id="KW-1185">Reference proteome</keyword>
<keyword evidence="1" id="KW-0732">Signal</keyword>
<feature type="domain" description="DUF3857" evidence="2">
    <location>
        <begin position="79"/>
        <end position="237"/>
    </location>
</feature>
<organism evidence="3 4">
    <name type="scientific">Pseudarcicella hirudinis</name>
    <dbReference type="NCBI Taxonomy" id="1079859"/>
    <lineage>
        <taxon>Bacteria</taxon>
        <taxon>Pseudomonadati</taxon>
        <taxon>Bacteroidota</taxon>
        <taxon>Cytophagia</taxon>
        <taxon>Cytophagales</taxon>
        <taxon>Flectobacillaceae</taxon>
        <taxon>Pseudarcicella</taxon>
    </lineage>
</organism>
<feature type="chain" id="PRO_5011699611" description="DUF3857 domain-containing protein" evidence="1">
    <location>
        <begin position="24"/>
        <end position="662"/>
    </location>
</feature>
<dbReference type="RefSeq" id="WP_092018336.1">
    <property type="nucleotide sequence ID" value="NZ_FOXH01000010.1"/>
</dbReference>
<reference evidence="3 4" key="1">
    <citation type="submission" date="2016-10" db="EMBL/GenBank/DDBJ databases">
        <authorList>
            <person name="de Groot N.N."/>
        </authorList>
    </citation>
    <scope>NUCLEOTIDE SEQUENCE [LARGE SCALE GENOMIC DNA]</scope>
    <source>
        <strain evidence="4">E92,LMG 26720,CCM 7988</strain>
    </source>
</reference>